<keyword evidence="1 3" id="KW-0175">Coiled coil</keyword>
<dbReference type="Pfam" id="PF03468">
    <property type="entry name" value="XS"/>
    <property type="match status" value="1"/>
</dbReference>
<keyword evidence="2" id="KW-0943">RNA-mediated gene silencing</keyword>
<dbReference type="PANTHER" id="PTHR21596:SF3">
    <property type="entry name" value="FACTOR OF DNA METHYLATION 1-RELATED"/>
    <property type="match status" value="1"/>
</dbReference>
<dbReference type="Pfam" id="PF03470">
    <property type="entry name" value="zf-XS"/>
    <property type="match status" value="1"/>
</dbReference>
<feature type="domain" description="Factor of DNA methylation 1-5/IDN2" evidence="5">
    <location>
        <begin position="546"/>
        <end position="664"/>
    </location>
</feature>
<organism evidence="7 8">
    <name type="scientific">Protea cynaroides</name>
    <dbReference type="NCBI Taxonomy" id="273540"/>
    <lineage>
        <taxon>Eukaryota</taxon>
        <taxon>Viridiplantae</taxon>
        <taxon>Streptophyta</taxon>
        <taxon>Embryophyta</taxon>
        <taxon>Tracheophyta</taxon>
        <taxon>Spermatophyta</taxon>
        <taxon>Magnoliopsida</taxon>
        <taxon>Proteales</taxon>
        <taxon>Proteaceae</taxon>
        <taxon>Protea</taxon>
    </lineage>
</organism>
<dbReference type="InterPro" id="IPR005381">
    <property type="entry name" value="Znf-XS_domain"/>
</dbReference>
<dbReference type="InterPro" id="IPR005380">
    <property type="entry name" value="XS_domain"/>
</dbReference>
<dbReference type="EMBL" id="JAMYWD010000010">
    <property type="protein sequence ID" value="KAJ4958775.1"/>
    <property type="molecule type" value="Genomic_DNA"/>
</dbReference>
<evidence type="ECO:0000313" key="7">
    <source>
        <dbReference type="EMBL" id="KAJ4958775.1"/>
    </source>
</evidence>
<dbReference type="InterPro" id="IPR045177">
    <property type="entry name" value="FDM1-5/IDN2"/>
</dbReference>
<feature type="coiled-coil region" evidence="3">
    <location>
        <begin position="380"/>
        <end position="514"/>
    </location>
</feature>
<evidence type="ECO:0000259" key="6">
    <source>
        <dbReference type="Pfam" id="PF03470"/>
    </source>
</evidence>
<dbReference type="Gene3D" id="3.30.70.2890">
    <property type="entry name" value="XS domain"/>
    <property type="match status" value="1"/>
</dbReference>
<evidence type="ECO:0000256" key="1">
    <source>
        <dbReference type="ARBA" id="ARBA00023054"/>
    </source>
</evidence>
<dbReference type="Pfam" id="PF03469">
    <property type="entry name" value="XH"/>
    <property type="match status" value="1"/>
</dbReference>
<dbReference type="OrthoDB" id="1892195at2759"/>
<dbReference type="InterPro" id="IPR038588">
    <property type="entry name" value="XS_domain_sf"/>
</dbReference>
<evidence type="ECO:0000259" key="4">
    <source>
        <dbReference type="Pfam" id="PF03468"/>
    </source>
</evidence>
<feature type="domain" description="Zinc finger-XS" evidence="6">
    <location>
        <begin position="87"/>
        <end position="129"/>
    </location>
</feature>
<protein>
    <submittedName>
        <fullName evidence="7">Uncharacterized protein</fullName>
    </submittedName>
</protein>
<sequence>MASGGNWRSFRVFFVSQLVSLLKNCTSLFSISSGAYYQVIFISPMDYDSEEDSDISESEIDDYKEKPYEQLKAGTHKVKYSDVAFRCPFCKGKKKQDYRYKDLLQHASGVGKGSSNRNAKQKANHLALAKYLETDLAGASGPEQSVVVGEPNAKPPEQDDLFVWPWKGVIVDLFAKLKGKDPGAYSSWLKEELSKYKLLEVHTLWKEEDPTAYAIVNFRKDWAGFKDAMEFEKAFEANHHGKKDWNERRQDPDPNIYGWFARADDYNSEGPVGDYLRKNGDLKTIANIAQEAIEQTNTIVATLTTKIDVTNESIDELEYKCNEQSLSKSRTIEEKDRLHKKYNNDMRMLQRLSRDHAHRILEENEMLRFQLDSQKRKLELRSKELSKQEALNELERSKLNEEIEKNAMKNNSLHMASMEQQKADGNVIRLIEEQKRVKEAALSKILELEKQLDAKQKLELEIEELKGSLEVMKHMAGEDDSGVQKTMIEMTQELNEKEMELKDMEDMHQALVVKERESNDELQDARKELIEGLQEILSGKTLIGIKKMGELNAKPFQNTCKQRFPTVEASIKSAELCSIWQEEIRNSEWYPIKIVTVNGTEKDTVDEDDEKLKNLRKEWGDEIHNAVITALLETNEYNPSGRYPVPELWNFKEGRKATLKELCFMHSKIAAGESPLTANLWDFESLIQWFEGLRFQYALGSIRSGNFKTEPAEILELHVIRCLKQLNQALQCSASVPTGRLVFLCSLWGAGRVSMREFMKMKVCLDTQVAVECVTRGHGGHRNVHGH</sequence>
<dbReference type="Proteomes" id="UP001141806">
    <property type="component" value="Unassembled WGS sequence"/>
</dbReference>
<dbReference type="PANTHER" id="PTHR21596">
    <property type="entry name" value="RIBONUCLEASE P SUBUNIT P38"/>
    <property type="match status" value="1"/>
</dbReference>
<evidence type="ECO:0000256" key="3">
    <source>
        <dbReference type="SAM" id="Coils"/>
    </source>
</evidence>
<name>A0A9Q0K1R7_9MAGN</name>
<keyword evidence="8" id="KW-1185">Reference proteome</keyword>
<evidence type="ECO:0000256" key="2">
    <source>
        <dbReference type="ARBA" id="ARBA00023158"/>
    </source>
</evidence>
<dbReference type="GO" id="GO:0080188">
    <property type="term" value="P:gene silencing by siRNA-directed DNA methylation"/>
    <property type="evidence" value="ECO:0007669"/>
    <property type="project" value="InterPro"/>
</dbReference>
<evidence type="ECO:0000259" key="5">
    <source>
        <dbReference type="Pfam" id="PF03469"/>
    </source>
</evidence>
<feature type="domain" description="XS" evidence="4">
    <location>
        <begin position="159"/>
        <end position="268"/>
    </location>
</feature>
<dbReference type="InterPro" id="IPR005379">
    <property type="entry name" value="FDM1-5/IDN2_XH"/>
</dbReference>
<evidence type="ECO:0000313" key="8">
    <source>
        <dbReference type="Proteomes" id="UP001141806"/>
    </source>
</evidence>
<reference evidence="7" key="1">
    <citation type="journal article" date="2023" name="Plant J.">
        <title>The genome of the king protea, Protea cynaroides.</title>
        <authorList>
            <person name="Chang J."/>
            <person name="Duong T.A."/>
            <person name="Schoeman C."/>
            <person name="Ma X."/>
            <person name="Roodt D."/>
            <person name="Barker N."/>
            <person name="Li Z."/>
            <person name="Van de Peer Y."/>
            <person name="Mizrachi E."/>
        </authorList>
    </citation>
    <scope>NUCLEOTIDE SEQUENCE</scope>
    <source>
        <tissue evidence="7">Young leaves</tissue>
    </source>
</reference>
<comment type="caution">
    <text evidence="7">The sequence shown here is derived from an EMBL/GenBank/DDBJ whole genome shotgun (WGS) entry which is preliminary data.</text>
</comment>
<dbReference type="AlphaFoldDB" id="A0A9Q0K1R7"/>
<gene>
    <name evidence="7" type="ORF">NE237_025886</name>
</gene>
<proteinExistence type="predicted"/>
<accession>A0A9Q0K1R7</accession>